<protein>
    <submittedName>
        <fullName evidence="2">Nucleoside-diphosphate-sugar epimerase</fullName>
    </submittedName>
</protein>
<accession>A0A8G2CL47</accession>
<dbReference type="RefSeq" id="WP_029312349.1">
    <property type="nucleotide sequence ID" value="NZ_FTNE01000012.1"/>
</dbReference>
<evidence type="ECO:0000256" key="1">
    <source>
        <dbReference type="ARBA" id="ARBA00023027"/>
    </source>
</evidence>
<keyword evidence="1" id="KW-0520">NAD</keyword>
<organism evidence="2 3">
    <name type="scientific">Acidiphilium rubrum</name>
    <dbReference type="NCBI Taxonomy" id="526"/>
    <lineage>
        <taxon>Bacteria</taxon>
        <taxon>Pseudomonadati</taxon>
        <taxon>Pseudomonadota</taxon>
        <taxon>Alphaproteobacteria</taxon>
        <taxon>Acetobacterales</taxon>
        <taxon>Acidocellaceae</taxon>
        <taxon>Acidiphilium</taxon>
    </lineage>
</organism>
<evidence type="ECO:0000313" key="2">
    <source>
        <dbReference type="EMBL" id="SIQ93830.1"/>
    </source>
</evidence>
<name>A0A8G2CL47_ACIRU</name>
<dbReference type="SUPFAM" id="SSF51735">
    <property type="entry name" value="NAD(P)-binding Rossmann-fold domains"/>
    <property type="match status" value="1"/>
</dbReference>
<reference evidence="2 3" key="1">
    <citation type="submission" date="2017-01" db="EMBL/GenBank/DDBJ databases">
        <authorList>
            <person name="Varghese N."/>
            <person name="Submissions S."/>
        </authorList>
    </citation>
    <scope>NUCLEOTIDE SEQUENCE [LARGE SCALE GENOMIC DNA]</scope>
    <source>
        <strain evidence="2 3">ATCC 35905</strain>
    </source>
</reference>
<comment type="caution">
    <text evidence="2">The sequence shown here is derived from an EMBL/GenBank/DDBJ whole genome shotgun (WGS) entry which is preliminary data.</text>
</comment>
<dbReference type="Gene3D" id="3.40.50.720">
    <property type="entry name" value="NAD(P)-binding Rossmann-like Domain"/>
    <property type="match status" value="1"/>
</dbReference>
<sequence length="288" mass="30527">MNDHLVIAGLGFSGRAIAIAARNAGFRVTATARNPAAKHAPAGIALIPFTEAGAAIATATHLVVTAAPTESGDPVLTLHQTSLEAATHLRWIGYCSTTGIYGDHGGGTVDETTPPAPGTDRTRRRVAAETAWSQRSHRCAIDIMRLAGIYGPGRSVLDDLRDGTARRIDKPDHKFSRIHVDDIAHGTLAAIATATTGTRTLNFSDDEPAPSATVIAYAAGLLGIEPPPLIAFDDAKRSMSPMALSFWGENRVVLNQRTKASLNLAWRYPTYREGLAGILESERGTSSE</sequence>
<dbReference type="OrthoDB" id="9808276at2"/>
<dbReference type="PANTHER" id="PTHR43574">
    <property type="entry name" value="EPIMERASE-RELATED"/>
    <property type="match status" value="1"/>
</dbReference>
<proteinExistence type="predicted"/>
<dbReference type="InterPro" id="IPR036291">
    <property type="entry name" value="NAD(P)-bd_dom_sf"/>
</dbReference>
<dbReference type="Proteomes" id="UP000186308">
    <property type="component" value="Unassembled WGS sequence"/>
</dbReference>
<keyword evidence="3" id="KW-1185">Reference proteome</keyword>
<gene>
    <name evidence="2" type="ORF">SAMN05421828_11227</name>
</gene>
<evidence type="ECO:0000313" key="3">
    <source>
        <dbReference type="Proteomes" id="UP000186308"/>
    </source>
</evidence>
<dbReference type="AlphaFoldDB" id="A0A8G2CL47"/>
<dbReference type="EMBL" id="FTNE01000012">
    <property type="protein sequence ID" value="SIQ93830.1"/>
    <property type="molecule type" value="Genomic_DNA"/>
</dbReference>